<feature type="transmembrane region" description="Helical" evidence="12">
    <location>
        <begin position="288"/>
        <end position="309"/>
    </location>
</feature>
<dbReference type="GO" id="GO:0006814">
    <property type="term" value="P:sodium ion transport"/>
    <property type="evidence" value="ECO:0007669"/>
    <property type="project" value="UniProtKB-KW"/>
</dbReference>
<dbReference type="AlphaFoldDB" id="A0A316ALM8"/>
<keyword evidence="14" id="KW-1185">Reference proteome</keyword>
<proteinExistence type="inferred from homology"/>
<gene>
    <name evidence="13" type="ORF">CLV98_10416</name>
</gene>
<feature type="transmembrane region" description="Helical" evidence="12">
    <location>
        <begin position="165"/>
        <end position="187"/>
    </location>
</feature>
<feature type="transmembrane region" description="Helical" evidence="12">
    <location>
        <begin position="85"/>
        <end position="105"/>
    </location>
</feature>
<feature type="transmembrane region" description="Helical" evidence="12">
    <location>
        <begin position="472"/>
        <end position="494"/>
    </location>
</feature>
<evidence type="ECO:0000256" key="7">
    <source>
        <dbReference type="ARBA" id="ARBA00023053"/>
    </source>
</evidence>
<dbReference type="PROSITE" id="PS50283">
    <property type="entry name" value="NA_SOLUT_SYMP_3"/>
    <property type="match status" value="1"/>
</dbReference>
<comment type="caution">
    <text evidence="13">The sequence shown here is derived from an EMBL/GenBank/DDBJ whole genome shotgun (WGS) entry which is preliminary data.</text>
</comment>
<dbReference type="EMBL" id="QGDT01000004">
    <property type="protein sequence ID" value="PWJ58159.1"/>
    <property type="molecule type" value="Genomic_DNA"/>
</dbReference>
<evidence type="ECO:0000256" key="3">
    <source>
        <dbReference type="ARBA" id="ARBA00022448"/>
    </source>
</evidence>
<feature type="transmembrane region" description="Helical" evidence="12">
    <location>
        <begin position="56"/>
        <end position="73"/>
    </location>
</feature>
<evidence type="ECO:0000256" key="10">
    <source>
        <dbReference type="ARBA" id="ARBA00023201"/>
    </source>
</evidence>
<name>A0A316ALM8_9BACT</name>
<keyword evidence="6 12" id="KW-1133">Transmembrane helix</keyword>
<dbReference type="NCBIfam" id="TIGR00813">
    <property type="entry name" value="sss"/>
    <property type="match status" value="1"/>
</dbReference>
<feature type="transmembrane region" description="Helical" evidence="12">
    <location>
        <begin position="16"/>
        <end position="36"/>
    </location>
</feature>
<evidence type="ECO:0000256" key="9">
    <source>
        <dbReference type="ARBA" id="ARBA00023136"/>
    </source>
</evidence>
<evidence type="ECO:0000256" key="8">
    <source>
        <dbReference type="ARBA" id="ARBA00023065"/>
    </source>
</evidence>
<reference evidence="13 14" key="1">
    <citation type="submission" date="2018-03" db="EMBL/GenBank/DDBJ databases">
        <title>Genomic Encyclopedia of Archaeal and Bacterial Type Strains, Phase II (KMG-II): from individual species to whole genera.</title>
        <authorList>
            <person name="Goeker M."/>
        </authorList>
    </citation>
    <scope>NUCLEOTIDE SEQUENCE [LARGE SCALE GENOMIC DNA]</scope>
    <source>
        <strain evidence="13 14">DSM 100346</strain>
    </source>
</reference>
<comment type="subcellular location">
    <subcellularLocation>
        <location evidence="1">Cell membrane</location>
        <topology evidence="1">Multi-pass membrane protein</topology>
    </subcellularLocation>
</comment>
<dbReference type="RefSeq" id="WP_109674050.1">
    <property type="nucleotide sequence ID" value="NZ_QGDT01000004.1"/>
</dbReference>
<comment type="similarity">
    <text evidence="2 11">Belongs to the sodium:solute symporter (SSF) (TC 2.A.21) family.</text>
</comment>
<keyword evidence="7" id="KW-0915">Sodium</keyword>
<feature type="transmembrane region" description="Helical" evidence="12">
    <location>
        <begin position="329"/>
        <end position="351"/>
    </location>
</feature>
<dbReference type="GO" id="GO:0015293">
    <property type="term" value="F:symporter activity"/>
    <property type="evidence" value="ECO:0007669"/>
    <property type="project" value="TreeGrafter"/>
</dbReference>
<evidence type="ECO:0000256" key="12">
    <source>
        <dbReference type="SAM" id="Phobius"/>
    </source>
</evidence>
<protein>
    <submittedName>
        <fullName evidence="13">SSS family transporter</fullName>
    </submittedName>
</protein>
<feature type="transmembrane region" description="Helical" evidence="12">
    <location>
        <begin position="126"/>
        <end position="159"/>
    </location>
</feature>
<feature type="transmembrane region" description="Helical" evidence="12">
    <location>
        <begin position="199"/>
        <end position="225"/>
    </location>
</feature>
<keyword evidence="8" id="KW-0406">Ion transport</keyword>
<keyword evidence="10" id="KW-0739">Sodium transport</keyword>
<keyword evidence="4" id="KW-1003">Cell membrane</keyword>
<feature type="transmembrane region" description="Helical" evidence="12">
    <location>
        <begin position="393"/>
        <end position="413"/>
    </location>
</feature>
<accession>A0A316ALM8</accession>
<evidence type="ECO:0000313" key="14">
    <source>
        <dbReference type="Proteomes" id="UP000245880"/>
    </source>
</evidence>
<dbReference type="Gene3D" id="1.20.1730.10">
    <property type="entry name" value="Sodium/glucose cotransporter"/>
    <property type="match status" value="1"/>
</dbReference>
<dbReference type="GO" id="GO:0005886">
    <property type="term" value="C:plasma membrane"/>
    <property type="evidence" value="ECO:0007669"/>
    <property type="project" value="UniProtKB-SubCell"/>
</dbReference>
<dbReference type="Proteomes" id="UP000245880">
    <property type="component" value="Unassembled WGS sequence"/>
</dbReference>
<evidence type="ECO:0000256" key="5">
    <source>
        <dbReference type="ARBA" id="ARBA00022692"/>
    </source>
</evidence>
<sequence length="504" mass="55469">MFTVFLNNLLGQRLEVLDWAIIIFYALGMILIGWFYSRKIKTSEDYLLGGRKMNSTAIGISLFATLLSTLSYLSYPGEMIKHGPAVLLSVLAFPLIYFIAGYWLIPRIMALNVTSAYEILELRFGLSIRMFAIFMFLVLRFFWMATIIYVTVNIALRAIIPFEEAYVPLIGLLLMVITIIYTTMGGLKAVVVTDVIQTCVFLIGAIVSILVVVINLGSFAEIIPLEWPAHWDELQWELDTSKRSTLGNIFLATTVWYVCTTGSDQLAIQRYLSTENVATARKSFRISLYSNVLANILLAIVGLAMVAYFTKNQALMEAGQTIYGQADQLFPKFILIGLPTGMSGLVIAGLLSAAMSSMSSGLNSVSTVLSEDIFNRFRTRKLSASAALKEVKWISYGTGFVVILLSLFIANVSGNLYDVIMKVVNLLVAPLFVLFFMALFIPFATERATLLAGLASVAAAVAIAFYEIFGITVFWIMPGSLVVGIGTGVLLSWLDVTLSKHGNG</sequence>
<evidence type="ECO:0000256" key="2">
    <source>
        <dbReference type="ARBA" id="ARBA00006434"/>
    </source>
</evidence>
<evidence type="ECO:0000256" key="1">
    <source>
        <dbReference type="ARBA" id="ARBA00004651"/>
    </source>
</evidence>
<dbReference type="InterPro" id="IPR038377">
    <property type="entry name" value="Na/Glc_symporter_sf"/>
</dbReference>
<evidence type="ECO:0000256" key="6">
    <source>
        <dbReference type="ARBA" id="ARBA00022989"/>
    </source>
</evidence>
<evidence type="ECO:0000256" key="4">
    <source>
        <dbReference type="ARBA" id="ARBA00022475"/>
    </source>
</evidence>
<feature type="transmembrane region" description="Helical" evidence="12">
    <location>
        <begin position="448"/>
        <end position="466"/>
    </location>
</feature>
<dbReference type="PANTHER" id="PTHR42985">
    <property type="entry name" value="SODIUM-COUPLED MONOCARBOXYLATE TRANSPORTER"/>
    <property type="match status" value="1"/>
</dbReference>
<feature type="transmembrane region" description="Helical" evidence="12">
    <location>
        <begin position="419"/>
        <end position="441"/>
    </location>
</feature>
<evidence type="ECO:0000313" key="13">
    <source>
        <dbReference type="EMBL" id="PWJ58159.1"/>
    </source>
</evidence>
<dbReference type="InterPro" id="IPR001734">
    <property type="entry name" value="Na/solute_symporter"/>
</dbReference>
<keyword evidence="9 12" id="KW-0472">Membrane</keyword>
<dbReference type="InterPro" id="IPR051163">
    <property type="entry name" value="Sodium:Solute_Symporter_SSF"/>
</dbReference>
<dbReference type="Pfam" id="PF00474">
    <property type="entry name" value="SSF"/>
    <property type="match status" value="1"/>
</dbReference>
<dbReference type="PANTHER" id="PTHR42985:SF40">
    <property type="entry name" value="LD47995P-RELATED"/>
    <property type="match status" value="1"/>
</dbReference>
<evidence type="ECO:0000256" key="11">
    <source>
        <dbReference type="RuleBase" id="RU362091"/>
    </source>
</evidence>
<dbReference type="OrthoDB" id="9761931at2"/>
<organism evidence="13 14">
    <name type="scientific">Dyadobacter jejuensis</name>
    <dbReference type="NCBI Taxonomy" id="1082580"/>
    <lineage>
        <taxon>Bacteria</taxon>
        <taxon>Pseudomonadati</taxon>
        <taxon>Bacteroidota</taxon>
        <taxon>Cytophagia</taxon>
        <taxon>Cytophagales</taxon>
        <taxon>Spirosomataceae</taxon>
        <taxon>Dyadobacter</taxon>
    </lineage>
</organism>
<keyword evidence="3" id="KW-0813">Transport</keyword>
<keyword evidence="5 12" id="KW-0812">Transmembrane</keyword>